<sequence length="545" mass="58930">MRRLIALLTVVVTTLALASAPATAAAGYLVLRGVRVVTPGATTKIEVAAESNIDITKVRAVVRAYSGGPAETLTADDFELVEGTAVDGVWRTKSAVTVDQGRWWVDVELTNADRTVLAEQRATIENGLDTVITDFKVTPDVVDADHPEVTYSGRLMSRTAGGDLAPVQGAGLILSGGDGADPAITGADGWARGTVDFTWSGDARFVYKGDFLYRPTTSTALPVWTRKLLTQITANVPDRVIVGDQVTVSGRLEREDRQGAWGPVAGKKVTLQFAPATGGDPRTVATPTTDAAGNYSAKVTVTEDGTWSAQFARDQAGQPHDYHLYIGSEAFAEPRAVAYRTAITGGNAGPEPVGKGEMVTGTGRVMNKLADGRWVAAPGTASVQLQFSTDRKKWSAKGAVGVYRDGTFDVQGRADRDGYWRLVVLRDSTSEPSVSGTDYIDVRYRTRIFDFNAAPEPVKKGRTITVMGTLYRQTDKWKPYASKTIKFYFLPKGSSKWTYMGSQKTDRNGSFRKGFKASKDGTWRAYSGTATSYAKTYRDDYVDVR</sequence>
<feature type="chain" id="PRO_5020697631" description="Carboxypeptidase regulatory-like domain-containing protein" evidence="1">
    <location>
        <begin position="25"/>
        <end position="545"/>
    </location>
</feature>
<comment type="caution">
    <text evidence="2">The sequence shown here is derived from an EMBL/GenBank/DDBJ whole genome shotgun (WGS) entry which is preliminary data.</text>
</comment>
<organism evidence="2 3">
    <name type="scientific">Actinomadura bangladeshensis</name>
    <dbReference type="NCBI Taxonomy" id="453573"/>
    <lineage>
        <taxon>Bacteria</taxon>
        <taxon>Bacillati</taxon>
        <taxon>Actinomycetota</taxon>
        <taxon>Actinomycetes</taxon>
        <taxon>Streptosporangiales</taxon>
        <taxon>Thermomonosporaceae</taxon>
        <taxon>Actinomadura</taxon>
    </lineage>
</organism>
<evidence type="ECO:0000313" key="3">
    <source>
        <dbReference type="Proteomes" id="UP000295431"/>
    </source>
</evidence>
<name>A0A4R4NZ46_9ACTN</name>
<dbReference type="EMBL" id="SMJW01000070">
    <property type="protein sequence ID" value="TDC15201.1"/>
    <property type="molecule type" value="Genomic_DNA"/>
</dbReference>
<dbReference type="RefSeq" id="WP_131939875.1">
    <property type="nucleotide sequence ID" value="NZ_BAAAMX010000001.1"/>
</dbReference>
<keyword evidence="1" id="KW-0732">Signal</keyword>
<reference evidence="2 3" key="1">
    <citation type="submission" date="2019-03" db="EMBL/GenBank/DDBJ databases">
        <title>Draft genome sequences of novel Actinobacteria.</title>
        <authorList>
            <person name="Sahin N."/>
            <person name="Ay H."/>
            <person name="Saygin H."/>
        </authorList>
    </citation>
    <scope>NUCLEOTIDE SEQUENCE [LARGE SCALE GENOMIC DNA]</scope>
    <source>
        <strain evidence="2 3">DSM 45347</strain>
    </source>
</reference>
<accession>A0A4R4NZ46</accession>
<protein>
    <recommendedName>
        <fullName evidence="4">Carboxypeptidase regulatory-like domain-containing protein</fullName>
    </recommendedName>
</protein>
<feature type="signal peptide" evidence="1">
    <location>
        <begin position="1"/>
        <end position="24"/>
    </location>
</feature>
<evidence type="ECO:0000256" key="1">
    <source>
        <dbReference type="SAM" id="SignalP"/>
    </source>
</evidence>
<keyword evidence="3" id="KW-1185">Reference proteome</keyword>
<gene>
    <name evidence="2" type="ORF">E1284_15955</name>
</gene>
<proteinExistence type="predicted"/>
<evidence type="ECO:0000313" key="2">
    <source>
        <dbReference type="EMBL" id="TDC15201.1"/>
    </source>
</evidence>
<evidence type="ECO:0008006" key="4">
    <source>
        <dbReference type="Google" id="ProtNLM"/>
    </source>
</evidence>
<dbReference type="OrthoDB" id="3447380at2"/>
<dbReference type="AlphaFoldDB" id="A0A4R4NZ46"/>
<dbReference type="Proteomes" id="UP000295431">
    <property type="component" value="Unassembled WGS sequence"/>
</dbReference>